<gene>
    <name evidence="3" type="ORF">RHOBADRAFT_13283</name>
</gene>
<accession>A0A194S7D6</accession>
<dbReference type="RefSeq" id="XP_018272459.1">
    <property type="nucleotide sequence ID" value="XM_018412135.1"/>
</dbReference>
<dbReference type="PANTHER" id="PTHR11289">
    <property type="entry name" value="BREAST CANCER TYPE 2 SUSCEPTIBILITY PROTEIN BRCA2"/>
    <property type="match status" value="1"/>
</dbReference>
<evidence type="ECO:0000313" key="4">
    <source>
        <dbReference type="Proteomes" id="UP000053890"/>
    </source>
</evidence>
<name>A0A194S7D6_RHOGW</name>
<dbReference type="Proteomes" id="UP000053890">
    <property type="component" value="Unassembled WGS sequence"/>
</dbReference>
<evidence type="ECO:0000313" key="3">
    <source>
        <dbReference type="EMBL" id="KPV76410.1"/>
    </source>
</evidence>
<dbReference type="GO" id="GO:0000724">
    <property type="term" value="P:double-strand break repair via homologous recombination"/>
    <property type="evidence" value="ECO:0007669"/>
    <property type="project" value="InterPro"/>
</dbReference>
<dbReference type="InterPro" id="IPR015525">
    <property type="entry name" value="BRCA2"/>
</dbReference>
<dbReference type="STRING" id="578459.A0A194S7D6"/>
<dbReference type="Pfam" id="PF09169">
    <property type="entry name" value="BRCA-2_helical"/>
    <property type="match status" value="1"/>
</dbReference>
<dbReference type="OrthoDB" id="21095at2759"/>
<dbReference type="InterPro" id="IPR015252">
    <property type="entry name" value="BRCA2_hlx"/>
</dbReference>
<dbReference type="PANTHER" id="PTHR11289:SF0">
    <property type="entry name" value="BREAST CANCER TYPE 2 SUSCEPTIBILITY PROTEIN"/>
    <property type="match status" value="1"/>
</dbReference>
<dbReference type="SUPFAM" id="SSF50249">
    <property type="entry name" value="Nucleic acid-binding proteins"/>
    <property type="match status" value="2"/>
</dbReference>
<evidence type="ECO:0000259" key="1">
    <source>
        <dbReference type="Pfam" id="PF09103"/>
    </source>
</evidence>
<evidence type="ECO:0000259" key="2">
    <source>
        <dbReference type="Pfam" id="PF09169"/>
    </source>
</evidence>
<dbReference type="GeneID" id="28972584"/>
<organism evidence="3 4">
    <name type="scientific">Rhodotorula graminis (strain WP1)</name>
    <dbReference type="NCBI Taxonomy" id="578459"/>
    <lineage>
        <taxon>Eukaryota</taxon>
        <taxon>Fungi</taxon>
        <taxon>Dikarya</taxon>
        <taxon>Basidiomycota</taxon>
        <taxon>Pucciniomycotina</taxon>
        <taxon>Microbotryomycetes</taxon>
        <taxon>Sporidiobolales</taxon>
        <taxon>Sporidiobolaceae</taxon>
        <taxon>Rhodotorula</taxon>
    </lineage>
</organism>
<protein>
    <recommendedName>
        <fullName evidence="5">BRCA2 OB1 domain-containing protein</fullName>
    </recommendedName>
</protein>
<sequence length="451" mass="50244">MSSTSGLSYTFSRGRGVSDAFAALQAVVASRVPDEKDLVTLTWVKNHWKLILWKVASYVRSRPDLLGDWWTFERVVEQLRYRYEREINRAERSAIKRIQERDSPASLPMVLCVSQVRWGDPPDEADNGSLVIVGLELTDGWYRIRTNVDATLKRACERGKLVVGSKIAVSGAKLDSVTTDGVEVLQGLHSSTLVISGNSTSLAPWHATLGFRREPFVAGLSSLSPGGGLVPLVDVVIDRAFACGFIDLRRGRGTETWGEDEERVRAEEWKAKLSDEAESGVTSEDQLVELLRDAASALEPVGVDSGPSPYPDVEPDEVLDRLEGATASARRSMVHRLSAAQVPAVLELAIERARESRHRSVEDLQKELADKYPPRDIRCFRMVRVGDARETTKQPGRSALLTVWDADKFGDGFFDVGTRYLISNLVPKGSWRPQDREVSLATRRDSRWRKL</sequence>
<dbReference type="EMBL" id="KQ474076">
    <property type="protein sequence ID" value="KPV76410.1"/>
    <property type="molecule type" value="Genomic_DNA"/>
</dbReference>
<dbReference type="GO" id="GO:0006355">
    <property type="term" value="P:regulation of DNA-templated transcription"/>
    <property type="evidence" value="ECO:0007669"/>
    <property type="project" value="TreeGrafter"/>
</dbReference>
<feature type="domain" description="Breast cancer type 2 susceptibility protein helical" evidence="2">
    <location>
        <begin position="37"/>
        <end position="89"/>
    </location>
</feature>
<dbReference type="InterPro" id="IPR012340">
    <property type="entry name" value="NA-bd_OB-fold"/>
</dbReference>
<dbReference type="InterPro" id="IPR036315">
    <property type="entry name" value="BRCA2_hlx_sf"/>
</dbReference>
<dbReference type="Pfam" id="PF09103">
    <property type="entry name" value="BRCA-2_OB1"/>
    <property type="match status" value="1"/>
</dbReference>
<evidence type="ECO:0008006" key="5">
    <source>
        <dbReference type="Google" id="ProtNLM"/>
    </source>
</evidence>
<reference evidence="3 4" key="1">
    <citation type="journal article" date="2015" name="Front. Microbiol.">
        <title>Genome sequence of the plant growth promoting endophytic yeast Rhodotorula graminis WP1.</title>
        <authorList>
            <person name="Firrincieli A."/>
            <person name="Otillar R."/>
            <person name="Salamov A."/>
            <person name="Schmutz J."/>
            <person name="Khan Z."/>
            <person name="Redman R.S."/>
            <person name="Fleck N.D."/>
            <person name="Lindquist E."/>
            <person name="Grigoriev I.V."/>
            <person name="Doty S.L."/>
        </authorList>
    </citation>
    <scope>NUCLEOTIDE SEQUENCE [LARGE SCALE GENOMIC DNA]</scope>
    <source>
        <strain evidence="3 4">WP1</strain>
    </source>
</reference>
<proteinExistence type="predicted"/>
<dbReference type="Gene3D" id="2.40.50.140">
    <property type="entry name" value="Nucleic acid-binding proteins"/>
    <property type="match status" value="3"/>
</dbReference>
<dbReference type="OMA" id="MAPWHAK"/>
<feature type="domain" description="BRCA2 OB1" evidence="1">
    <location>
        <begin position="93"/>
        <end position="212"/>
    </location>
</feature>
<dbReference type="InterPro" id="IPR015187">
    <property type="entry name" value="BRCA2_OB_1"/>
</dbReference>
<dbReference type="AlphaFoldDB" id="A0A194S7D6"/>
<dbReference type="SUPFAM" id="SSF81872">
    <property type="entry name" value="BRCA2 helical domain"/>
    <property type="match status" value="1"/>
</dbReference>
<keyword evidence="4" id="KW-1185">Reference proteome</keyword>